<proteinExistence type="predicted"/>
<evidence type="ECO:0000313" key="2">
    <source>
        <dbReference type="EMBL" id="GAX12222.1"/>
    </source>
</evidence>
<comment type="caution">
    <text evidence="2">The sequence shown here is derived from an EMBL/GenBank/DDBJ whole genome shotgun (WGS) entry which is preliminary data.</text>
</comment>
<dbReference type="EMBL" id="BDSP01000050">
    <property type="protein sequence ID" value="GAX12222.1"/>
    <property type="molecule type" value="Genomic_DNA"/>
</dbReference>
<protein>
    <submittedName>
        <fullName evidence="2">Uncharacterized protein</fullName>
    </submittedName>
</protein>
<name>A0A1Z5JEB3_FISSO</name>
<dbReference type="OrthoDB" id="41351at2759"/>
<feature type="signal peptide" evidence="1">
    <location>
        <begin position="1"/>
        <end position="30"/>
    </location>
</feature>
<feature type="chain" id="PRO_5013346310" evidence="1">
    <location>
        <begin position="31"/>
        <end position="501"/>
    </location>
</feature>
<gene>
    <name evidence="2" type="ORF">FisN_1Hu151</name>
</gene>
<keyword evidence="3" id="KW-1185">Reference proteome</keyword>
<evidence type="ECO:0000256" key="1">
    <source>
        <dbReference type="SAM" id="SignalP"/>
    </source>
</evidence>
<organism evidence="2 3">
    <name type="scientific">Fistulifera solaris</name>
    <name type="common">Oleaginous diatom</name>
    <dbReference type="NCBI Taxonomy" id="1519565"/>
    <lineage>
        <taxon>Eukaryota</taxon>
        <taxon>Sar</taxon>
        <taxon>Stramenopiles</taxon>
        <taxon>Ochrophyta</taxon>
        <taxon>Bacillariophyta</taxon>
        <taxon>Bacillariophyceae</taxon>
        <taxon>Bacillariophycidae</taxon>
        <taxon>Naviculales</taxon>
        <taxon>Naviculaceae</taxon>
        <taxon>Fistulifera</taxon>
    </lineage>
</organism>
<sequence length="501" mass="54817">MALIPLSSRKATWCSVSAVMWLVLGTSVNGATFQDDRGVVHTWDNSVKARIGINAGTGAVTLFHMGMKADQLAAIWGLWGLWGSTFDPENPSAGSVFPEMDPGPEEAAFLASAVNLSPSCYKNPRGCWQIDNITDLVAIKDQIDFIVNMDNGYDLSMIDVEAAGFKVIFIDTYYDYNKNCRLQNFTAPDRSSCYGRSTMDLARRIEELATFLGVEMDHDALNQQKQEACEAASAFTDAMEEAHEKGLHIKVSWLAIVQDAETGASYAELSDYDPIQLWFPRSMEELGMPLLHADDIYDSDVYAAIPASSYFNNCEPGDYNDECTGNTLFPVDFWLFDPRGTRLIDENFKVLFPDKAILADQWWYVPKEDGPVSYKAIASYLGAITPRIAAAKKIHETTQECTPADPRDIGHVVVDGTGGLPLNGIVCFNRSLIQEEYLKCPNAMSPSAPVEAPVTIAPTAPESPVAPVAQSQATATSDGVRLPYAFIGIGTSALITLFANY</sequence>
<accession>A0A1Z5JEB3</accession>
<keyword evidence="1" id="KW-0732">Signal</keyword>
<dbReference type="InParanoid" id="A0A1Z5JEB3"/>
<dbReference type="Proteomes" id="UP000198406">
    <property type="component" value="Unassembled WGS sequence"/>
</dbReference>
<evidence type="ECO:0000313" key="3">
    <source>
        <dbReference type="Proteomes" id="UP000198406"/>
    </source>
</evidence>
<dbReference type="AlphaFoldDB" id="A0A1Z5JEB3"/>
<reference evidence="2 3" key="1">
    <citation type="journal article" date="2015" name="Plant Cell">
        <title>Oil accumulation by the oleaginous diatom Fistulifera solaris as revealed by the genome and transcriptome.</title>
        <authorList>
            <person name="Tanaka T."/>
            <person name="Maeda Y."/>
            <person name="Veluchamy A."/>
            <person name="Tanaka M."/>
            <person name="Abida H."/>
            <person name="Marechal E."/>
            <person name="Bowler C."/>
            <person name="Muto M."/>
            <person name="Sunaga Y."/>
            <person name="Tanaka M."/>
            <person name="Yoshino T."/>
            <person name="Taniguchi T."/>
            <person name="Fukuda Y."/>
            <person name="Nemoto M."/>
            <person name="Matsumoto M."/>
            <person name="Wong P.S."/>
            <person name="Aburatani S."/>
            <person name="Fujibuchi W."/>
        </authorList>
    </citation>
    <scope>NUCLEOTIDE SEQUENCE [LARGE SCALE GENOMIC DNA]</scope>
    <source>
        <strain evidence="2 3">JPCC DA0580</strain>
    </source>
</reference>